<name>A0A2P2FYP4_AMYLU</name>
<accession>A0A2P2FYP4</accession>
<dbReference type="Gene3D" id="1.10.10.2840">
    <property type="entry name" value="PucR C-terminal helix-turn-helix domain"/>
    <property type="match status" value="1"/>
</dbReference>
<organism evidence="3 4">
    <name type="scientific">Amycolatopsis lurida NRRL 2430</name>
    <dbReference type="NCBI Taxonomy" id="1460371"/>
    <lineage>
        <taxon>Bacteria</taxon>
        <taxon>Bacillati</taxon>
        <taxon>Actinomycetota</taxon>
        <taxon>Actinomycetes</taxon>
        <taxon>Pseudonocardiales</taxon>
        <taxon>Pseudonocardiaceae</taxon>
        <taxon>Amycolatopsis</taxon>
    </lineage>
</organism>
<reference evidence="3 4" key="1">
    <citation type="journal article" date="2014" name="Genome Announc.">
        <title>Draft Genome Sequence of Amycolatopsis lurida NRRL 2430, Producer of the Glycopeptide Family Antibiotic Ristocetin.</title>
        <authorList>
            <person name="Kwun M.J."/>
            <person name="Hong H.J."/>
        </authorList>
    </citation>
    <scope>NUCLEOTIDE SEQUENCE [LARGE SCALE GENOMIC DNA]</scope>
    <source>
        <strain evidence="3 4">NRRL 2430</strain>
    </source>
</reference>
<sequence>MPLTVADLLALRDLRLTLIAGEGGRDRVIEAAHVSELARPGEWLHGGELLMTAGVVLPTDRRSCRGFVGDVVEGGAAALAFGVGHGQPHREPPRELVAAAEAAGLPLLVVPDEVPFIAVTKAVFAALAAEDRRALEHTVDVQRRLTVAATSGGGLNAILKVWLHATGRAAVVTDLLGRELVAVGESAPALLAAGRTVLDEVGGRGLLGSASVAVNGLTVAVRPIGARRLRGHVLLARPPQPQPGTLDAALVSLLTLELERRHLADEPRRRAGAEALARLLDGLPDDKAESLLDTFRLASPSVRGLAVVAGVGEADDLAADLALVLPGGLVRWSEDTVEALVVDEVDVIALLDRFAPQRPAGVGAALRPGSAAVSLRQARALLATSARLGRPAEAGEHSPSRLLLTLGPPELLASFADTVLAPVDAADQRGQLLATLRAWLDANSAWDVTAQRLGVHRHTVRNRIDRIEQLTGRTLTTASARYELWLALEARDALAYVETGRVGAPDSSPRPH</sequence>
<evidence type="ECO:0000259" key="2">
    <source>
        <dbReference type="Pfam" id="PF13556"/>
    </source>
</evidence>
<evidence type="ECO:0000313" key="3">
    <source>
        <dbReference type="EMBL" id="KFU81839.1"/>
    </source>
</evidence>
<keyword evidence="4" id="KW-1185">Reference proteome</keyword>
<dbReference type="InterPro" id="IPR042070">
    <property type="entry name" value="PucR_C-HTH_sf"/>
</dbReference>
<gene>
    <name evidence="3" type="ORF">BB31_08295</name>
</gene>
<dbReference type="PANTHER" id="PTHR33744:SF1">
    <property type="entry name" value="DNA-BINDING TRANSCRIPTIONAL ACTIVATOR ADER"/>
    <property type="match status" value="1"/>
</dbReference>
<dbReference type="InterPro" id="IPR025736">
    <property type="entry name" value="PucR_C-HTH_dom"/>
</dbReference>
<feature type="domain" description="Purine catabolism PurC-like" evidence="1">
    <location>
        <begin position="7"/>
        <end position="127"/>
    </location>
</feature>
<protein>
    <submittedName>
        <fullName evidence="3">Purine catabolism regulatory protein</fullName>
    </submittedName>
</protein>
<dbReference type="InterPro" id="IPR012914">
    <property type="entry name" value="PucR_dom"/>
</dbReference>
<evidence type="ECO:0000313" key="4">
    <source>
        <dbReference type="Proteomes" id="UP000256220"/>
    </source>
</evidence>
<dbReference type="EMBL" id="JFBM01000005">
    <property type="protein sequence ID" value="KFU81839.1"/>
    <property type="molecule type" value="Genomic_DNA"/>
</dbReference>
<dbReference type="Pfam" id="PF07905">
    <property type="entry name" value="PucR"/>
    <property type="match status" value="1"/>
</dbReference>
<evidence type="ECO:0000259" key="1">
    <source>
        <dbReference type="Pfam" id="PF07905"/>
    </source>
</evidence>
<dbReference type="InterPro" id="IPR051448">
    <property type="entry name" value="CdaR-like_regulators"/>
</dbReference>
<dbReference type="RefSeq" id="WP_091596495.1">
    <property type="nucleotide sequence ID" value="NZ_JFBM01000005.1"/>
</dbReference>
<feature type="domain" description="PucR C-terminal helix-turn-helix" evidence="2">
    <location>
        <begin position="432"/>
        <end position="490"/>
    </location>
</feature>
<dbReference type="Proteomes" id="UP000256220">
    <property type="component" value="Unassembled WGS sequence"/>
</dbReference>
<dbReference type="Pfam" id="PF13556">
    <property type="entry name" value="HTH_30"/>
    <property type="match status" value="1"/>
</dbReference>
<dbReference type="AlphaFoldDB" id="A0A2P2FYP4"/>
<proteinExistence type="predicted"/>
<comment type="caution">
    <text evidence="3">The sequence shown here is derived from an EMBL/GenBank/DDBJ whole genome shotgun (WGS) entry which is preliminary data.</text>
</comment>
<dbReference type="PANTHER" id="PTHR33744">
    <property type="entry name" value="CARBOHYDRATE DIACID REGULATOR"/>
    <property type="match status" value="1"/>
</dbReference>